<dbReference type="Proteomes" id="UP000004986">
    <property type="component" value="Unassembled WGS sequence"/>
</dbReference>
<dbReference type="EMBL" id="AEAI01002677">
    <property type="protein sequence ID" value="EGH47970.1"/>
    <property type="molecule type" value="Genomic_DNA"/>
</dbReference>
<accession>F3GLL7</accession>
<reference evidence="2 3" key="1">
    <citation type="journal article" date="2011" name="PLoS Pathog.">
        <title>Dynamic evolution of pathogenicity revealed by sequencing and comparative genomics of 19 Pseudomonas syringae isolates.</title>
        <authorList>
            <person name="Baltrus D.A."/>
            <person name="Nishimura M.T."/>
            <person name="Romanchuk A."/>
            <person name="Chang J.H."/>
            <person name="Mukhtar M.S."/>
            <person name="Cherkis K."/>
            <person name="Roach J."/>
            <person name="Grant S.R."/>
            <person name="Jones C.D."/>
            <person name="Dangl J.L."/>
        </authorList>
    </citation>
    <scope>NUCLEOTIDE SEQUENCE [LARGE SCALE GENOMIC DNA]</scope>
    <source>
        <strain evidence="2 3">1704B</strain>
    </source>
</reference>
<comment type="caution">
    <text evidence="2">The sequence shown here is derived from an EMBL/GenBank/DDBJ whole genome shotgun (WGS) entry which is preliminary data.</text>
</comment>
<evidence type="ECO:0000256" key="1">
    <source>
        <dbReference type="SAM" id="Phobius"/>
    </source>
</evidence>
<gene>
    <name evidence="2" type="ORF">PSYPI_39109</name>
</gene>
<keyword evidence="1" id="KW-1133">Transmembrane helix</keyword>
<evidence type="ECO:0000313" key="2">
    <source>
        <dbReference type="EMBL" id="EGH47970.1"/>
    </source>
</evidence>
<proteinExistence type="predicted"/>
<dbReference type="HOGENOM" id="CLU_2283470_0_0_6"/>
<keyword evidence="3" id="KW-1185">Reference proteome</keyword>
<keyword evidence="1" id="KW-0472">Membrane</keyword>
<feature type="non-terminal residue" evidence="2">
    <location>
        <position position="83"/>
    </location>
</feature>
<evidence type="ECO:0008006" key="4">
    <source>
        <dbReference type="Google" id="ProtNLM"/>
    </source>
</evidence>
<feature type="transmembrane region" description="Helical" evidence="1">
    <location>
        <begin position="12"/>
        <end position="33"/>
    </location>
</feature>
<protein>
    <recommendedName>
        <fullName evidence="4">Lipoprotein</fullName>
    </recommendedName>
</protein>
<organism evidence="2 3">
    <name type="scientific">Pseudomonas syringae pv. pisi str. 1704B</name>
    <dbReference type="NCBI Taxonomy" id="629263"/>
    <lineage>
        <taxon>Bacteria</taxon>
        <taxon>Pseudomonadati</taxon>
        <taxon>Pseudomonadota</taxon>
        <taxon>Gammaproteobacteria</taxon>
        <taxon>Pseudomonadales</taxon>
        <taxon>Pseudomonadaceae</taxon>
        <taxon>Pseudomonas</taxon>
        <taxon>Pseudomonas syringae</taxon>
    </lineage>
</organism>
<evidence type="ECO:0000313" key="3">
    <source>
        <dbReference type="Proteomes" id="UP000004986"/>
    </source>
</evidence>
<sequence length="83" mass="8874">MLSVSFFTGTSGALRSWLIAALLIGLAGCSSMVTPDMKRLPDRVELTSIPFFRGNAYQSGPMVLASMLANQQVQTTPGLLDKP</sequence>
<dbReference type="AlphaFoldDB" id="F3GLL7"/>
<name>F3GLL7_PSESJ</name>
<keyword evidence="1" id="KW-0812">Transmembrane</keyword>